<evidence type="ECO:0000256" key="1">
    <source>
        <dbReference type="SAM" id="MobiDB-lite"/>
    </source>
</evidence>
<feature type="transmembrane region" description="Helical" evidence="2">
    <location>
        <begin position="12"/>
        <end position="32"/>
    </location>
</feature>
<accession>A0ABX9JQK8</accession>
<keyword evidence="2" id="KW-1133">Transmembrane helix</keyword>
<comment type="caution">
    <text evidence="3">The sequence shown here is derived from an EMBL/GenBank/DDBJ whole genome shotgun (WGS) entry which is preliminary data.</text>
</comment>
<name>A0ABX9JQK8_9BACT</name>
<keyword evidence="4" id="KW-1185">Reference proteome</keyword>
<evidence type="ECO:0000313" key="3">
    <source>
        <dbReference type="EMBL" id="REG24517.1"/>
    </source>
</evidence>
<protein>
    <submittedName>
        <fullName evidence="3">Uncharacterized protein</fullName>
    </submittedName>
</protein>
<feature type="region of interest" description="Disordered" evidence="1">
    <location>
        <begin position="37"/>
        <end position="90"/>
    </location>
</feature>
<evidence type="ECO:0000256" key="2">
    <source>
        <dbReference type="SAM" id="Phobius"/>
    </source>
</evidence>
<evidence type="ECO:0000313" key="4">
    <source>
        <dbReference type="Proteomes" id="UP000256345"/>
    </source>
</evidence>
<feature type="region of interest" description="Disordered" evidence="1">
    <location>
        <begin position="108"/>
        <end position="140"/>
    </location>
</feature>
<dbReference type="Proteomes" id="UP000256345">
    <property type="component" value="Unassembled WGS sequence"/>
</dbReference>
<reference evidence="3 4" key="1">
    <citation type="submission" date="2018-08" db="EMBL/GenBank/DDBJ databases">
        <title>Genomic Encyclopedia of Archaeal and Bacterial Type Strains, Phase II (KMG-II): from individual species to whole genera.</title>
        <authorList>
            <person name="Goeker M."/>
        </authorList>
    </citation>
    <scope>NUCLEOTIDE SEQUENCE [LARGE SCALE GENOMIC DNA]</scope>
    <source>
        <strain evidence="3 4">DSM 2261</strain>
    </source>
</reference>
<dbReference type="EMBL" id="QUMU01000014">
    <property type="protein sequence ID" value="REG24517.1"/>
    <property type="molecule type" value="Genomic_DNA"/>
</dbReference>
<sequence>MTQHPSHRRRWLLLLVPLVVGVGGLLLSVGLIRPGPGADASSAPGSGVLSSGGAQAEPPSRGPARPSVLPAQRPGQVPLSPEEAEREAQRQLWEKRLERARFTLDSYRKSTRYPHESRPIEEHPDQVYPASPERKQPLGKDQRDIALTLKQEKIYVVGDEVVRFFVGCENASSHQPLPCEVHSAVAREAPHMAQAGQAAPVPLDFNDTGRNGDEVAGDGTWTGSFQPSRQGFAMFEGTLRVEFRVRASGNAEGGAFFDIVFTPAAPATFTGKVREVVEKGSLQLYVGLQVRKAGRYVMAGRVDDEAGIPLAYVEFNEELEAGAREVRFQVFGLLLHDKKPDFPLRLRDVEGFLLREQGDPDRELVKALYGYVHTTQSYPLERFSEAEWDSEERQRYLAEYGKDVAQAEAELGGLSGPPAGSKAP</sequence>
<feature type="compositionally biased region" description="Basic and acidic residues" evidence="1">
    <location>
        <begin position="108"/>
        <end position="125"/>
    </location>
</feature>
<dbReference type="NCBIfam" id="NF041940">
    <property type="entry name" value="choice_anch_X"/>
    <property type="match status" value="1"/>
</dbReference>
<gene>
    <name evidence="3" type="ORF">ATI61_114125</name>
</gene>
<organism evidence="3 4">
    <name type="scientific">Archangium gephyra</name>
    <dbReference type="NCBI Taxonomy" id="48"/>
    <lineage>
        <taxon>Bacteria</taxon>
        <taxon>Pseudomonadati</taxon>
        <taxon>Myxococcota</taxon>
        <taxon>Myxococcia</taxon>
        <taxon>Myxococcales</taxon>
        <taxon>Cystobacterineae</taxon>
        <taxon>Archangiaceae</taxon>
        <taxon>Archangium</taxon>
    </lineage>
</organism>
<keyword evidence="2" id="KW-0812">Transmembrane</keyword>
<proteinExistence type="predicted"/>
<keyword evidence="2" id="KW-0472">Membrane</keyword>